<sequence length="94" mass="10813">MRKHLNRTLRTQLCTHMALNLLTVQNMYKRWQRTVIRCAAAKLSQQSAGKKTVQTNGCTHLPRFSQGSVEHMDCSFLMESAPKNRYGTPKEFLS</sequence>
<dbReference type="AlphaFoldDB" id="A0A1I8AG70"/>
<accession>A0A1I8AG70</accession>
<name>A0A1I8AG70_9BILA</name>
<dbReference type="Proteomes" id="UP000095287">
    <property type="component" value="Unplaced"/>
</dbReference>
<dbReference type="WBParaSite" id="L893_g5162.t1">
    <property type="protein sequence ID" value="L893_g5162.t1"/>
    <property type="gene ID" value="L893_g5162"/>
</dbReference>
<protein>
    <submittedName>
        <fullName evidence="2">Secreted protein</fullName>
    </submittedName>
</protein>
<proteinExistence type="predicted"/>
<reference evidence="2" key="1">
    <citation type="submission" date="2016-11" db="UniProtKB">
        <authorList>
            <consortium name="WormBaseParasite"/>
        </authorList>
    </citation>
    <scope>IDENTIFICATION</scope>
</reference>
<organism evidence="1 2">
    <name type="scientific">Steinernema glaseri</name>
    <dbReference type="NCBI Taxonomy" id="37863"/>
    <lineage>
        <taxon>Eukaryota</taxon>
        <taxon>Metazoa</taxon>
        <taxon>Ecdysozoa</taxon>
        <taxon>Nematoda</taxon>
        <taxon>Chromadorea</taxon>
        <taxon>Rhabditida</taxon>
        <taxon>Tylenchina</taxon>
        <taxon>Panagrolaimomorpha</taxon>
        <taxon>Strongyloidoidea</taxon>
        <taxon>Steinernematidae</taxon>
        <taxon>Steinernema</taxon>
    </lineage>
</organism>
<evidence type="ECO:0000313" key="2">
    <source>
        <dbReference type="WBParaSite" id="L893_g5162.t1"/>
    </source>
</evidence>
<keyword evidence="1" id="KW-1185">Reference proteome</keyword>
<evidence type="ECO:0000313" key="1">
    <source>
        <dbReference type="Proteomes" id="UP000095287"/>
    </source>
</evidence>